<dbReference type="PANTHER" id="PTHR48200:SF1">
    <property type="entry name" value="AMINOTRANSFERASE-LIKE PLANT MOBILE DOMAIN-CONTAINING PROTEIN"/>
    <property type="match status" value="1"/>
</dbReference>
<evidence type="ECO:0000259" key="4">
    <source>
        <dbReference type="Pfam" id="PF24924"/>
    </source>
</evidence>
<dbReference type="AlphaFoldDB" id="A0A7J9CY48"/>
<feature type="compositionally biased region" description="Basic and acidic residues" evidence="2">
    <location>
        <begin position="857"/>
        <end position="871"/>
    </location>
</feature>
<organism evidence="5 6">
    <name type="scientific">Gossypium gossypioides</name>
    <name type="common">Mexican cotton</name>
    <name type="synonym">Selera gossypioides</name>
    <dbReference type="NCBI Taxonomy" id="34282"/>
    <lineage>
        <taxon>Eukaryota</taxon>
        <taxon>Viridiplantae</taxon>
        <taxon>Streptophyta</taxon>
        <taxon>Embryophyta</taxon>
        <taxon>Tracheophyta</taxon>
        <taxon>Spermatophyta</taxon>
        <taxon>Magnoliopsida</taxon>
        <taxon>eudicotyledons</taxon>
        <taxon>Gunneridae</taxon>
        <taxon>Pentapetalae</taxon>
        <taxon>rosids</taxon>
        <taxon>malvids</taxon>
        <taxon>Malvales</taxon>
        <taxon>Malvaceae</taxon>
        <taxon>Malvoideae</taxon>
        <taxon>Gossypium</taxon>
    </lineage>
</organism>
<dbReference type="InterPro" id="IPR056647">
    <property type="entry name" value="DUF7745"/>
</dbReference>
<sequence>GSEKLRLCEVITFAWDSELLSGYIRTYVFVRFSSPHSHREMYSPELNLYLNRELIMEKGFLDKVENNADVQMWAETTQQEKGDSLTKGYVSELWDFTRIRVIQNNLQEMKEIWDQWDEEIKQLFYCNYNDLPYLLNIKVDKHLFQALAQFWNLAYSCFTFGKVDLVPIVEEYTTLLRCPRIQTDKAYFRAVSVPTFLKKLMNITGMSEQWVAARIQQKGDSKCVPWKSLRDLVLVHPDVKKVVDVFALGIYGLVIFPKALGQKDEAVSDLFDRLDKKVTPIPVIRAETFKSLSACRKAGKGRFIGASWMIPEEILYRCGDFDWVPLLGIWGALRYAPILMLRQYRSRQFILATQELAKCEFSYKGDNYKKKLEIIKQDFEKRNLELGKKIEQLEEEKMQLGLNVDVQKLGVDKLRKGKNKAEKDLDSLKMDYKKLQIKEEKNRADQWEKKFQDTRAREDALKKSLLESQTSLSKIEELKGKVKELKDAVQNYELQVELFEANNEHWKEQLHRSQGQVRDRDHIMGEAVAQIREVADHLQILAVQADVLSLKYESESYRGRELARLLKKVKALSIRAKPQPTELRYSTRAKTKVMDQILKRLERIQRDARPVASAIAITLLAGGLGKGKSHMLNTGDDNEDPISQPGFTPADTQAQPQRVSVNIGPQYQTRTSTPINFNMGSDSNPGDNPAIPIVPNFDDIAKIGKERAELPKQLEGRCKWLEENFKALETSIYYSGIDAEELSLVQDLVLPPKFKVPEFEKYNRTSCPGLTGAAAMWYNQLNCTQISSWKDLAQAFIKQYSHVTNMTPDRITLQNIEEKPNKSFRQYAQSATKSFSNIVMTGELIENTIRCEKIEAGESAKRSASRKRENDVSIVTTHKKSYLKPVSVSQTRTITTGHQGP</sequence>
<dbReference type="InterPro" id="IPR005162">
    <property type="entry name" value="Retrotrans_gag_dom"/>
</dbReference>
<evidence type="ECO:0008006" key="7">
    <source>
        <dbReference type="Google" id="ProtNLM"/>
    </source>
</evidence>
<dbReference type="Proteomes" id="UP000593579">
    <property type="component" value="Unassembled WGS sequence"/>
</dbReference>
<name>A0A7J9CY48_GOSGO</name>
<feature type="non-terminal residue" evidence="5">
    <location>
        <position position="901"/>
    </location>
</feature>
<feature type="coiled-coil region" evidence="1">
    <location>
        <begin position="376"/>
        <end position="509"/>
    </location>
</feature>
<keyword evidence="1" id="KW-0175">Coiled coil</keyword>
<evidence type="ECO:0000259" key="3">
    <source>
        <dbReference type="Pfam" id="PF03732"/>
    </source>
</evidence>
<dbReference type="PANTHER" id="PTHR48200">
    <property type="entry name" value="PROTEIN, PUTATIVE-RELATED"/>
    <property type="match status" value="1"/>
</dbReference>
<evidence type="ECO:0000313" key="5">
    <source>
        <dbReference type="EMBL" id="MBA0753268.1"/>
    </source>
</evidence>
<dbReference type="EMBL" id="JABEZY010219967">
    <property type="protein sequence ID" value="MBA0753268.1"/>
    <property type="molecule type" value="Genomic_DNA"/>
</dbReference>
<dbReference type="Pfam" id="PF24924">
    <property type="entry name" value="DUF7745"/>
    <property type="match status" value="1"/>
</dbReference>
<reference evidence="5 6" key="1">
    <citation type="journal article" date="2019" name="Genome Biol. Evol.">
        <title>Insights into the evolution of the New World diploid cottons (Gossypium, subgenus Houzingenia) based on genome sequencing.</title>
        <authorList>
            <person name="Grover C.E."/>
            <person name="Arick M.A. 2nd"/>
            <person name="Thrash A."/>
            <person name="Conover J.L."/>
            <person name="Sanders W.S."/>
            <person name="Peterson D.G."/>
            <person name="Frelichowski J.E."/>
            <person name="Scheffler J.A."/>
            <person name="Scheffler B.E."/>
            <person name="Wendel J.F."/>
        </authorList>
    </citation>
    <scope>NUCLEOTIDE SEQUENCE [LARGE SCALE GENOMIC DNA]</scope>
    <source>
        <strain evidence="5">5</strain>
        <tissue evidence="5">Leaf</tissue>
    </source>
</reference>
<feature type="domain" description="Retrotransposon gag" evidence="3">
    <location>
        <begin position="770"/>
        <end position="831"/>
    </location>
</feature>
<keyword evidence="6" id="KW-1185">Reference proteome</keyword>
<protein>
    <recommendedName>
        <fullName evidence="7">Retrotransposon gag domain-containing protein</fullName>
    </recommendedName>
</protein>
<dbReference type="OrthoDB" id="1432691at2759"/>
<feature type="region of interest" description="Disordered" evidence="2">
    <location>
        <begin position="857"/>
        <end position="876"/>
    </location>
</feature>
<accession>A0A7J9CY48</accession>
<evidence type="ECO:0000256" key="1">
    <source>
        <dbReference type="SAM" id="Coils"/>
    </source>
</evidence>
<evidence type="ECO:0000313" key="6">
    <source>
        <dbReference type="Proteomes" id="UP000593579"/>
    </source>
</evidence>
<evidence type="ECO:0000256" key="2">
    <source>
        <dbReference type="SAM" id="MobiDB-lite"/>
    </source>
</evidence>
<feature type="domain" description="DUF7745" evidence="4">
    <location>
        <begin position="112"/>
        <end position="304"/>
    </location>
</feature>
<comment type="caution">
    <text evidence="5">The sequence shown here is derived from an EMBL/GenBank/DDBJ whole genome shotgun (WGS) entry which is preliminary data.</text>
</comment>
<proteinExistence type="predicted"/>
<gene>
    <name evidence="5" type="ORF">Gogos_021835</name>
</gene>
<dbReference type="Pfam" id="PF03732">
    <property type="entry name" value="Retrotrans_gag"/>
    <property type="match status" value="1"/>
</dbReference>